<dbReference type="RefSeq" id="WP_243478681.1">
    <property type="nucleotide sequence ID" value="NZ_CP063982.1"/>
</dbReference>
<name>A0ABY4AJ16_9BURK</name>
<dbReference type="Proteomes" id="UP000831607">
    <property type="component" value="Chromosome"/>
</dbReference>
<dbReference type="EMBL" id="CP063982">
    <property type="protein sequence ID" value="UOD50278.1"/>
    <property type="molecule type" value="Genomic_DNA"/>
</dbReference>
<reference evidence="4 5" key="1">
    <citation type="submission" date="2020-11" db="EMBL/GenBank/DDBJ databases">
        <title>Algicoccus daihaiensis sp.nov., isolated from Daihai Lake in Inner Mongolia.</title>
        <authorList>
            <person name="Kai J."/>
        </authorList>
    </citation>
    <scope>NUCLEOTIDE SEQUENCE [LARGE SCALE GENOMIC DNA]</scope>
    <source>
        <strain evidence="5">f23</strain>
    </source>
</reference>
<dbReference type="InterPro" id="IPR001638">
    <property type="entry name" value="Solute-binding_3/MltF_N"/>
</dbReference>
<dbReference type="Gene3D" id="3.40.190.10">
    <property type="entry name" value="Periplasmic binding protein-like II"/>
    <property type="match status" value="2"/>
</dbReference>
<dbReference type="PANTHER" id="PTHR35936">
    <property type="entry name" value="MEMBRANE-BOUND LYTIC MUREIN TRANSGLYCOSYLASE F"/>
    <property type="match status" value="1"/>
</dbReference>
<evidence type="ECO:0000256" key="2">
    <source>
        <dbReference type="SAM" id="SignalP"/>
    </source>
</evidence>
<gene>
    <name evidence="4" type="ORF">DHf2319_12740</name>
</gene>
<proteinExistence type="predicted"/>
<feature type="chain" id="PRO_5047154170" evidence="2">
    <location>
        <begin position="22"/>
        <end position="261"/>
    </location>
</feature>
<feature type="domain" description="Solute-binding protein family 3/N-terminal" evidence="3">
    <location>
        <begin position="32"/>
        <end position="256"/>
    </location>
</feature>
<accession>A0ABY4AJ16</accession>
<dbReference type="PANTHER" id="PTHR35936:SF17">
    <property type="entry name" value="ARGININE-BINDING EXTRACELLULAR PROTEIN ARTP"/>
    <property type="match status" value="1"/>
</dbReference>
<protein>
    <submittedName>
        <fullName evidence="4">Amino acid ABC transporter substrate-binding protein</fullName>
    </submittedName>
</protein>
<dbReference type="SUPFAM" id="SSF53850">
    <property type="entry name" value="Periplasmic binding protein-like II"/>
    <property type="match status" value="1"/>
</dbReference>
<evidence type="ECO:0000259" key="3">
    <source>
        <dbReference type="SMART" id="SM00062"/>
    </source>
</evidence>
<sequence length="261" mass="29118">MNVLFGSLILLVALGPGTTLAGTLDAVKARGTLLVCHWPQYFGISFEHPRTGILQGIDIDMSKAFADDLGVNLEYVKTDFANFMDRLEAGDCDIAMMGAGVTPARQERVSFSAPYLRSDIYFITTKANTTLQSVEDLDQPGVVISVQKGTYMEPFSRDYFKNATLSIVSKPSEREIEVETGRADAFATDYPYSQRMLRNVDWARLISPTKELKTTDYAYAVRKGDPQWLATVNEFLIRVKQDGRLEQAARANNLLPILVRD</sequence>
<evidence type="ECO:0000256" key="1">
    <source>
        <dbReference type="ARBA" id="ARBA00022729"/>
    </source>
</evidence>
<dbReference type="Pfam" id="PF00497">
    <property type="entry name" value="SBP_bac_3"/>
    <property type="match status" value="1"/>
</dbReference>
<organism evidence="4 5">
    <name type="scientific">Orrella daihaiensis</name>
    <dbReference type="NCBI Taxonomy" id="2782176"/>
    <lineage>
        <taxon>Bacteria</taxon>
        <taxon>Pseudomonadati</taxon>
        <taxon>Pseudomonadota</taxon>
        <taxon>Betaproteobacteria</taxon>
        <taxon>Burkholderiales</taxon>
        <taxon>Alcaligenaceae</taxon>
        <taxon>Orrella</taxon>
    </lineage>
</organism>
<dbReference type="CDD" id="cd13530">
    <property type="entry name" value="PBP2_peptides_like"/>
    <property type="match status" value="1"/>
</dbReference>
<keyword evidence="1 2" id="KW-0732">Signal</keyword>
<evidence type="ECO:0000313" key="5">
    <source>
        <dbReference type="Proteomes" id="UP000831607"/>
    </source>
</evidence>
<dbReference type="SMART" id="SM00062">
    <property type="entry name" value="PBPb"/>
    <property type="match status" value="1"/>
</dbReference>
<keyword evidence="5" id="KW-1185">Reference proteome</keyword>
<evidence type="ECO:0000313" key="4">
    <source>
        <dbReference type="EMBL" id="UOD50278.1"/>
    </source>
</evidence>
<feature type="signal peptide" evidence="2">
    <location>
        <begin position="1"/>
        <end position="21"/>
    </location>
</feature>